<protein>
    <submittedName>
        <fullName evidence="1">Uncharacterized protein</fullName>
    </submittedName>
</protein>
<evidence type="ECO:0000313" key="1">
    <source>
        <dbReference type="EMBL" id="MEA3569043.1"/>
    </source>
</evidence>
<proteinExistence type="predicted"/>
<dbReference type="EMBL" id="JAYERP010000001">
    <property type="protein sequence ID" value="MEA3569043.1"/>
    <property type="molecule type" value="Genomic_DNA"/>
</dbReference>
<reference evidence="1 2" key="1">
    <citation type="submission" date="2023-12" db="EMBL/GenBank/DDBJ databases">
        <title>Whole genome sequencing of Paenibacillus phoenicis isolated from the Phoenix Mars Lander spacecraft assembly facility.</title>
        <authorList>
            <person name="Garcia A."/>
            <person name="Venkateswaran K."/>
        </authorList>
    </citation>
    <scope>NUCLEOTIDE SEQUENCE [LARGE SCALE GENOMIC DNA]</scope>
    <source>
        <strain evidence="1 2">3PO2SA</strain>
    </source>
</reference>
<dbReference type="RefSeq" id="WP_009222835.1">
    <property type="nucleotide sequence ID" value="NZ_CBCSKM010000006.1"/>
</dbReference>
<evidence type="ECO:0000313" key="2">
    <source>
        <dbReference type="Proteomes" id="UP001292216"/>
    </source>
</evidence>
<gene>
    <name evidence="1" type="ORF">U9M73_03420</name>
</gene>
<dbReference type="Proteomes" id="UP001292216">
    <property type="component" value="Unassembled WGS sequence"/>
</dbReference>
<name>A0ABU5PGH4_9BACL</name>
<sequence>MSKSSKITIQPSGQARWFNIQPSLAGRTITVNTEGSGGFIVYDEQGLMVHSSIISKQPSMKLPAGGK</sequence>
<keyword evidence="2" id="KW-1185">Reference proteome</keyword>
<accession>A0ABU5PGH4</accession>
<comment type="caution">
    <text evidence="1">The sequence shown here is derived from an EMBL/GenBank/DDBJ whole genome shotgun (WGS) entry which is preliminary data.</text>
</comment>
<organism evidence="1 2">
    <name type="scientific">Paenibacillus phoenicis</name>
    <dbReference type="NCBI Taxonomy" id="554117"/>
    <lineage>
        <taxon>Bacteria</taxon>
        <taxon>Bacillati</taxon>
        <taxon>Bacillota</taxon>
        <taxon>Bacilli</taxon>
        <taxon>Bacillales</taxon>
        <taxon>Paenibacillaceae</taxon>
        <taxon>Paenibacillus</taxon>
    </lineage>
</organism>